<gene>
    <name evidence="1" type="ORF">A2544_02400</name>
</gene>
<proteinExistence type="predicted"/>
<name>A0A1G2V7N4_9BACT</name>
<dbReference type="AlphaFoldDB" id="A0A1G2V7N4"/>
<accession>A0A1G2V7N4</accession>
<evidence type="ECO:0000313" key="1">
    <source>
        <dbReference type="EMBL" id="OHB17627.1"/>
    </source>
</evidence>
<dbReference type="Proteomes" id="UP000176868">
    <property type="component" value="Unassembled WGS sequence"/>
</dbReference>
<organism evidence="1 2">
    <name type="scientific">Candidatus Zambryskibacteria bacterium RIFOXYD2_FULL_43_10</name>
    <dbReference type="NCBI Taxonomy" id="1802782"/>
    <lineage>
        <taxon>Bacteria</taxon>
        <taxon>Candidatus Zambryskiibacteriota</taxon>
    </lineage>
</organism>
<comment type="caution">
    <text evidence="1">The sequence shown here is derived from an EMBL/GenBank/DDBJ whole genome shotgun (WGS) entry which is preliminary data.</text>
</comment>
<protein>
    <submittedName>
        <fullName evidence="1">Uncharacterized protein</fullName>
    </submittedName>
</protein>
<sequence>MTKQNGILIPLLAISVVFLLGYQGFGWENIFKNTEPIDTTIPLAVSDPLKAEAWTIFQNYLNFAKNHDLAGIRSLSHQISATCNDPLKEKECFTLMDSVYSFAGNLKLSEFKHIQSDERQIIMYTDGPAVAMLYFTRNENDINDIKVLGMRFCFEDEATVGTCVKTDSIKHDLNGNGWWDSVELLFY</sequence>
<dbReference type="EMBL" id="MHWZ01000016">
    <property type="protein sequence ID" value="OHB17627.1"/>
    <property type="molecule type" value="Genomic_DNA"/>
</dbReference>
<evidence type="ECO:0000313" key="2">
    <source>
        <dbReference type="Proteomes" id="UP000176868"/>
    </source>
</evidence>
<reference evidence="1 2" key="1">
    <citation type="journal article" date="2016" name="Nat. Commun.">
        <title>Thousands of microbial genomes shed light on interconnected biogeochemical processes in an aquifer system.</title>
        <authorList>
            <person name="Anantharaman K."/>
            <person name="Brown C.T."/>
            <person name="Hug L.A."/>
            <person name="Sharon I."/>
            <person name="Castelle C.J."/>
            <person name="Probst A.J."/>
            <person name="Thomas B.C."/>
            <person name="Singh A."/>
            <person name="Wilkins M.J."/>
            <person name="Karaoz U."/>
            <person name="Brodie E.L."/>
            <person name="Williams K.H."/>
            <person name="Hubbard S.S."/>
            <person name="Banfield J.F."/>
        </authorList>
    </citation>
    <scope>NUCLEOTIDE SEQUENCE [LARGE SCALE GENOMIC DNA]</scope>
</reference>